<dbReference type="InterPro" id="IPR050844">
    <property type="entry name" value="Coatomer_complex_subunit"/>
</dbReference>
<dbReference type="GO" id="GO:0000139">
    <property type="term" value="C:Golgi membrane"/>
    <property type="evidence" value="ECO:0007669"/>
    <property type="project" value="UniProtKB-SubCell"/>
</dbReference>
<evidence type="ECO:0000256" key="10">
    <source>
        <dbReference type="ARBA" id="ARBA00023034"/>
    </source>
</evidence>
<sequence length="1283" mass="141795">MSIKLALGRSFTFPTNSRKRNDGRKLTDPKLAPFPEDPGEEHRLPELILVNSPGSRNIPTEADEIQALRDEIYQYELSESQLRAALFETRAQKHMAIARLHSLVRTPANRLSSAILEIIFGLVDKMTLEWGVMLVCKRWRRLALGLPELWSTVDLMRGPVCAKAYAKRAKGLPLAIELDLPDLEQGDQVSYALSNLKRPGEGDLLRSHQIERLFIPVLPFIATWTSLHVRTPDVLGMQAVLSICAKAGGTRALQSLELIVSRSSLGSDFVGVEQALNFENEALERVVLVNMAWQWSPYALGSVRSLSITLLNERTYDLPSYFGTLVGAACLQSLTITISPHAVLNVPDISGPSIVLPFLSHLVLNGSIPPTLLRLFNTPKLRRLDMNLAKRTATPRLPGGTILDIPGRFLDALAQGGGDPEKTPVAPGALIPFTSIFEKEEEMINDRKAGGAPGGSLRRVRMFGCEGIGLKGELRRTGTWIPNKSKKTSTDVVVVKPPVPRGPLPRRETDSGFVVVGRQLSGMNVDYWAFCIFGMYELMCGYLSIELQLPEMETRDQTTSFCPPSQRSRSTMLLDVNRKLFARSDRVKSVDLHPTEPWLLTGLYNGQVNIYNTETSALIKTFEVAKFLFDVAAFEAHPDYIRCLSVHPVASLVLTGSDDMTIKAWDWDKGWKCVQLYEGHTHYIMNIAVNPKDPNTFASACLDRTVKVWSLGNPTPNFTLDAHEKGVNYVEYYHGADKPYIVTTGDDRTVKVWDYHAKSCIQTLEGHTANVEDGTVKIWHANTYRLENTLSYSLERAWCVGYKRNSNDVAHGSGGKIVFARNNEVLGANLQTTQAVCGDNEYIIYTALAWRNKSFGQGTAFAWAEDSNTYAVLEGKQRVKVYKNFKEKSGSGLKGLGGWAIDGLHGGTLLSARSGAGFVVFWIGRVARLLGGSRRMLRTMHTLLPSKQGPVGDEGVEDAFELVAEIPESVKTAKWVGDCFVYTNSTNRLSYVVGSQTHTVQQFDSPMFVLGYMPTHNRIYVVDQAMNIFGYSLSLALVEYQTAVLRGDLDAAAELLPTVPQDQRNKIARFLEAQDLKELALQVSTDPDHKFDLAIQLDDLTTALTIAQQTPSPENETKWKAVGDRALAAWKFTLAKECFEKAGDTSSLLLLLLACADRDGLKTLSGVAADKGQNNIAFASLLQLGDAKACAELLVKTDRAPEAALFARTYAPSYAPTAARAWRDDLDSHGKPKIADMIVNPSDNPELFEEGWEAALAKEEGRDMPDDEKEEQPHGENEDGVEA</sequence>
<comment type="subcellular location">
    <subcellularLocation>
        <location evidence="2">Cytoplasmic vesicle</location>
        <location evidence="2">COPI-coated vesicle membrane</location>
        <topology evidence="2">Peripheral membrane protein</topology>
        <orientation evidence="2">Cytoplasmic side</orientation>
    </subcellularLocation>
    <subcellularLocation>
        <location evidence="1">Golgi apparatus membrane</location>
        <topology evidence="1">Peripheral membrane protein</topology>
        <orientation evidence="1">Cytoplasmic side</orientation>
    </subcellularLocation>
</comment>
<dbReference type="SMART" id="SM00320">
    <property type="entry name" value="WD40"/>
    <property type="match status" value="4"/>
</dbReference>
<comment type="function">
    <text evidence="13">The coatomer is a cytosolic protein complex that binds to dilysine motifs and reversibly associates with Golgi non-clathrin-coated vesicles, which further mediate biosynthetic protein transport from the ER, via the Golgi up to the trans Golgi network. Coatomer complex is required for budding from Golgi membranes, and is essential for the retrograde Golgi-to-ER transport of dilysine-tagged proteins.</text>
</comment>
<evidence type="ECO:0000256" key="15">
    <source>
        <dbReference type="PROSITE-ProRule" id="PRU00221"/>
    </source>
</evidence>
<feature type="compositionally biased region" description="Basic and acidic residues" evidence="16">
    <location>
        <begin position="19"/>
        <end position="28"/>
    </location>
</feature>
<dbReference type="Pfam" id="PF00400">
    <property type="entry name" value="WD40"/>
    <property type="match status" value="4"/>
</dbReference>
<proteinExistence type="inferred from homology"/>
<keyword evidence="5" id="KW-0963">Cytoplasm</keyword>
<keyword evidence="7" id="KW-0677">Repeat</keyword>
<comment type="similarity">
    <text evidence="3">Belongs to the WD repeat COPB2 family.</text>
</comment>
<keyword evidence="12" id="KW-0968">Cytoplasmic vesicle</keyword>
<evidence type="ECO:0000313" key="19">
    <source>
        <dbReference type="EMBL" id="KAF8760004.1"/>
    </source>
</evidence>
<evidence type="ECO:0000256" key="2">
    <source>
        <dbReference type="ARBA" id="ARBA00004347"/>
    </source>
</evidence>
<evidence type="ECO:0000256" key="13">
    <source>
        <dbReference type="ARBA" id="ARBA00025536"/>
    </source>
</evidence>
<keyword evidence="8" id="KW-0931">ER-Golgi transport</keyword>
<evidence type="ECO:0000259" key="18">
    <source>
        <dbReference type="Pfam" id="PF23953"/>
    </source>
</evidence>
<dbReference type="InterPro" id="IPR056176">
    <property type="entry name" value="TPR_COPA_B"/>
</dbReference>
<feature type="repeat" description="WD" evidence="15">
    <location>
        <begin position="677"/>
        <end position="711"/>
    </location>
</feature>
<accession>A0A8H7II48</accession>
<dbReference type="InterPro" id="IPR036322">
    <property type="entry name" value="WD40_repeat_dom_sf"/>
</dbReference>
<dbReference type="Gene3D" id="1.20.1280.50">
    <property type="match status" value="1"/>
</dbReference>
<dbReference type="PANTHER" id="PTHR19876">
    <property type="entry name" value="COATOMER"/>
    <property type="match status" value="1"/>
</dbReference>
<feature type="region of interest" description="Disordered" evidence="16">
    <location>
        <begin position="14"/>
        <end position="39"/>
    </location>
</feature>
<gene>
    <name evidence="19" type="ORF">RHS01_01425</name>
</gene>
<dbReference type="PROSITE" id="PS50082">
    <property type="entry name" value="WD_REPEATS_2"/>
    <property type="match status" value="3"/>
</dbReference>
<dbReference type="Pfam" id="PF23953">
    <property type="entry name" value="TPR_COPA_B"/>
    <property type="match status" value="1"/>
</dbReference>
<evidence type="ECO:0000256" key="8">
    <source>
        <dbReference type="ARBA" id="ARBA00022892"/>
    </source>
</evidence>
<evidence type="ECO:0000256" key="12">
    <source>
        <dbReference type="ARBA" id="ARBA00023329"/>
    </source>
</evidence>
<evidence type="ECO:0000256" key="16">
    <source>
        <dbReference type="SAM" id="MobiDB-lite"/>
    </source>
</evidence>
<evidence type="ECO:0000256" key="14">
    <source>
        <dbReference type="ARBA" id="ARBA00032920"/>
    </source>
</evidence>
<evidence type="ECO:0000313" key="20">
    <source>
        <dbReference type="Proteomes" id="UP000614334"/>
    </source>
</evidence>
<feature type="domain" description="COPA/B second beta-propeller" evidence="17">
    <location>
        <begin position="951"/>
        <end position="1023"/>
    </location>
</feature>
<organism evidence="19 20">
    <name type="scientific">Rhizoctonia solani</name>
    <dbReference type="NCBI Taxonomy" id="456999"/>
    <lineage>
        <taxon>Eukaryota</taxon>
        <taxon>Fungi</taxon>
        <taxon>Dikarya</taxon>
        <taxon>Basidiomycota</taxon>
        <taxon>Agaricomycotina</taxon>
        <taxon>Agaricomycetes</taxon>
        <taxon>Cantharellales</taxon>
        <taxon>Ceratobasidiaceae</taxon>
        <taxon>Rhizoctonia</taxon>
    </lineage>
</organism>
<dbReference type="GO" id="GO:0006891">
    <property type="term" value="P:intra-Golgi vesicle-mediated transport"/>
    <property type="evidence" value="ECO:0007669"/>
    <property type="project" value="TreeGrafter"/>
</dbReference>
<dbReference type="CDD" id="cd22947">
    <property type="entry name" value="Coatomer_WDAD_beta-like"/>
    <property type="match status" value="1"/>
</dbReference>
<reference evidence="19" key="1">
    <citation type="submission" date="2020-09" db="EMBL/GenBank/DDBJ databases">
        <title>Comparative genome analyses of four rice-infecting Rhizoctonia solani isolates reveal extensive enrichment of homogalacturonan modification genes.</title>
        <authorList>
            <person name="Lee D.-Y."/>
            <person name="Jeon J."/>
            <person name="Kim K.-T."/>
            <person name="Cheong K."/>
            <person name="Song H."/>
            <person name="Choi G."/>
            <person name="Ko J."/>
            <person name="Opiyo S.O."/>
            <person name="Zuo S."/>
            <person name="Madhav S."/>
            <person name="Lee Y.-H."/>
            <person name="Wang G.-L."/>
        </authorList>
    </citation>
    <scope>NUCLEOTIDE SEQUENCE</scope>
    <source>
        <strain evidence="19">AG1-IA B2</strain>
    </source>
</reference>
<dbReference type="InterPro" id="IPR001680">
    <property type="entry name" value="WD40_rpt"/>
</dbReference>
<keyword evidence="9" id="KW-0653">Protein transport</keyword>
<feature type="repeat" description="WD" evidence="15">
    <location>
        <begin position="720"/>
        <end position="763"/>
    </location>
</feature>
<feature type="domain" description="COPA/B TPR" evidence="18">
    <location>
        <begin position="1040"/>
        <end position="1223"/>
    </location>
</feature>
<dbReference type="GO" id="GO:0006888">
    <property type="term" value="P:endoplasmic reticulum to Golgi vesicle-mediated transport"/>
    <property type="evidence" value="ECO:0007669"/>
    <property type="project" value="TreeGrafter"/>
</dbReference>
<evidence type="ECO:0000256" key="7">
    <source>
        <dbReference type="ARBA" id="ARBA00022737"/>
    </source>
</evidence>
<name>A0A8H7II48_9AGAM</name>
<dbReference type="GO" id="GO:0006886">
    <property type="term" value="P:intracellular protein transport"/>
    <property type="evidence" value="ECO:0007669"/>
    <property type="project" value="InterPro"/>
</dbReference>
<dbReference type="CDD" id="cd00200">
    <property type="entry name" value="WD40"/>
    <property type="match status" value="1"/>
</dbReference>
<evidence type="ECO:0000256" key="3">
    <source>
        <dbReference type="ARBA" id="ARBA00010844"/>
    </source>
</evidence>
<dbReference type="SUPFAM" id="SSF50978">
    <property type="entry name" value="WD40 repeat-like"/>
    <property type="match status" value="1"/>
</dbReference>
<keyword evidence="6 15" id="KW-0853">WD repeat</keyword>
<comment type="caution">
    <text evidence="19">The sequence shown here is derived from an EMBL/GenBank/DDBJ whole genome shotgun (WGS) entry which is preliminary data.</text>
</comment>
<dbReference type="PANTHER" id="PTHR19876:SF2">
    <property type="entry name" value="COATOMER SUBUNIT BETA"/>
    <property type="match status" value="1"/>
</dbReference>
<dbReference type="Gene3D" id="2.130.10.10">
    <property type="entry name" value="YVTN repeat-like/Quinoprotein amine dehydrogenase"/>
    <property type="match status" value="1"/>
</dbReference>
<dbReference type="InterPro" id="IPR015943">
    <property type="entry name" value="WD40/YVTN_repeat-like_dom_sf"/>
</dbReference>
<evidence type="ECO:0000256" key="11">
    <source>
        <dbReference type="ARBA" id="ARBA00023136"/>
    </source>
</evidence>
<dbReference type="InterPro" id="IPR006692">
    <property type="entry name" value="Beta-prop_COPA/B_2nd"/>
</dbReference>
<dbReference type="GO" id="GO:0006890">
    <property type="term" value="P:retrograde vesicle-mediated transport, Golgi to endoplasmic reticulum"/>
    <property type="evidence" value="ECO:0007669"/>
    <property type="project" value="TreeGrafter"/>
</dbReference>
<keyword evidence="4" id="KW-0813">Transport</keyword>
<evidence type="ECO:0000256" key="1">
    <source>
        <dbReference type="ARBA" id="ARBA00004255"/>
    </source>
</evidence>
<feature type="region of interest" description="Disordered" evidence="16">
    <location>
        <begin position="1256"/>
        <end position="1283"/>
    </location>
</feature>
<protein>
    <recommendedName>
        <fullName evidence="14">Beta'-coat protein</fullName>
    </recommendedName>
</protein>
<dbReference type="Proteomes" id="UP000614334">
    <property type="component" value="Unassembled WGS sequence"/>
</dbReference>
<dbReference type="Gene3D" id="1.25.40.470">
    <property type="match status" value="1"/>
</dbReference>
<evidence type="ECO:0000256" key="6">
    <source>
        <dbReference type="ARBA" id="ARBA00022574"/>
    </source>
</evidence>
<dbReference type="EMBL" id="JACYCF010000002">
    <property type="protein sequence ID" value="KAF8760004.1"/>
    <property type="molecule type" value="Genomic_DNA"/>
</dbReference>
<dbReference type="PROSITE" id="PS50294">
    <property type="entry name" value="WD_REPEATS_REGION"/>
    <property type="match status" value="3"/>
</dbReference>
<dbReference type="GO" id="GO:0005198">
    <property type="term" value="F:structural molecule activity"/>
    <property type="evidence" value="ECO:0007669"/>
    <property type="project" value="InterPro"/>
</dbReference>
<feature type="repeat" description="WD" evidence="15">
    <location>
        <begin position="634"/>
        <end position="666"/>
    </location>
</feature>
<dbReference type="SUPFAM" id="SSF81383">
    <property type="entry name" value="F-box domain"/>
    <property type="match status" value="1"/>
</dbReference>
<dbReference type="FunFam" id="2.130.10.10:FF:000016">
    <property type="entry name" value="Coatomer alpha subunit, putative"/>
    <property type="match status" value="1"/>
</dbReference>
<dbReference type="Pfam" id="PF04053">
    <property type="entry name" value="B-prop_COPA_B_2nd"/>
    <property type="match status" value="2"/>
</dbReference>
<dbReference type="GO" id="GO:0030126">
    <property type="term" value="C:COPI vesicle coat"/>
    <property type="evidence" value="ECO:0007669"/>
    <property type="project" value="TreeGrafter"/>
</dbReference>
<evidence type="ECO:0000256" key="5">
    <source>
        <dbReference type="ARBA" id="ARBA00022490"/>
    </source>
</evidence>
<evidence type="ECO:0000256" key="4">
    <source>
        <dbReference type="ARBA" id="ARBA00022448"/>
    </source>
</evidence>
<dbReference type="FunFam" id="1.25.40.470:FF:000001">
    <property type="entry name" value="Coatomer subunit beta"/>
    <property type="match status" value="1"/>
</dbReference>
<feature type="domain" description="COPA/B second beta-propeller" evidence="17">
    <location>
        <begin position="835"/>
        <end position="914"/>
    </location>
</feature>
<evidence type="ECO:0000259" key="17">
    <source>
        <dbReference type="Pfam" id="PF04053"/>
    </source>
</evidence>
<keyword evidence="11" id="KW-0472">Membrane</keyword>
<evidence type="ECO:0000256" key="9">
    <source>
        <dbReference type="ARBA" id="ARBA00022927"/>
    </source>
</evidence>
<dbReference type="InterPro" id="IPR036047">
    <property type="entry name" value="F-box-like_dom_sf"/>
</dbReference>
<keyword evidence="10" id="KW-0333">Golgi apparatus</keyword>